<evidence type="ECO:0000313" key="2">
    <source>
        <dbReference type="EMBL" id="GAX16697.1"/>
    </source>
</evidence>
<evidence type="ECO:0000313" key="3">
    <source>
        <dbReference type="Proteomes" id="UP000198406"/>
    </source>
</evidence>
<dbReference type="InParanoid" id="A0A1Z5JRQ3"/>
<name>A0A1Z5JRQ3_FISSO</name>
<feature type="compositionally biased region" description="Low complexity" evidence="1">
    <location>
        <begin position="40"/>
        <end position="50"/>
    </location>
</feature>
<accession>A0A1Z5JRQ3</accession>
<feature type="compositionally biased region" description="Basic and acidic residues" evidence="1">
    <location>
        <begin position="24"/>
        <end position="36"/>
    </location>
</feature>
<dbReference type="Proteomes" id="UP000198406">
    <property type="component" value="Unassembled WGS sequence"/>
</dbReference>
<proteinExistence type="predicted"/>
<dbReference type="EMBL" id="BDSP01000109">
    <property type="protein sequence ID" value="GAX16697.1"/>
    <property type="molecule type" value="Genomic_DNA"/>
</dbReference>
<sequence length="220" mass="24704">MSRISASGRSFKSSQSKPGPGISKNDKRSVAAHPEDDFTESTSTLSSFSSSRSTSVSFGSVLVHYHPIVLSNNPAAREGPPIELAWEALYSEVFHVDELTVDEKRTAGNVKRILGEEREKWLREKGFCEHCLQKVLAEVEAIKQSRSEEAAIAKEIEALDRYKQMSTASHRAGNREMRRSLHKTSNAGLVEKVEEMRQSQLLTRQQKSIMRCLLRRKSAT</sequence>
<dbReference type="AlphaFoldDB" id="A0A1Z5JRQ3"/>
<comment type="caution">
    <text evidence="2">The sequence shown here is derived from an EMBL/GenBank/DDBJ whole genome shotgun (WGS) entry which is preliminary data.</text>
</comment>
<evidence type="ECO:0000256" key="1">
    <source>
        <dbReference type="SAM" id="MobiDB-lite"/>
    </source>
</evidence>
<gene>
    <name evidence="2" type="ORF">FisN_21Hh138</name>
</gene>
<feature type="compositionally biased region" description="Polar residues" evidence="1">
    <location>
        <begin position="1"/>
        <end position="17"/>
    </location>
</feature>
<organism evidence="2 3">
    <name type="scientific">Fistulifera solaris</name>
    <name type="common">Oleaginous diatom</name>
    <dbReference type="NCBI Taxonomy" id="1519565"/>
    <lineage>
        <taxon>Eukaryota</taxon>
        <taxon>Sar</taxon>
        <taxon>Stramenopiles</taxon>
        <taxon>Ochrophyta</taxon>
        <taxon>Bacillariophyta</taxon>
        <taxon>Bacillariophyceae</taxon>
        <taxon>Bacillariophycidae</taxon>
        <taxon>Naviculales</taxon>
        <taxon>Naviculaceae</taxon>
        <taxon>Fistulifera</taxon>
    </lineage>
</organism>
<keyword evidence="3" id="KW-1185">Reference proteome</keyword>
<feature type="region of interest" description="Disordered" evidence="1">
    <location>
        <begin position="1"/>
        <end position="50"/>
    </location>
</feature>
<reference evidence="2 3" key="1">
    <citation type="journal article" date="2015" name="Plant Cell">
        <title>Oil accumulation by the oleaginous diatom Fistulifera solaris as revealed by the genome and transcriptome.</title>
        <authorList>
            <person name="Tanaka T."/>
            <person name="Maeda Y."/>
            <person name="Veluchamy A."/>
            <person name="Tanaka M."/>
            <person name="Abida H."/>
            <person name="Marechal E."/>
            <person name="Bowler C."/>
            <person name="Muto M."/>
            <person name="Sunaga Y."/>
            <person name="Tanaka M."/>
            <person name="Yoshino T."/>
            <person name="Taniguchi T."/>
            <person name="Fukuda Y."/>
            <person name="Nemoto M."/>
            <person name="Matsumoto M."/>
            <person name="Wong P.S."/>
            <person name="Aburatani S."/>
            <person name="Fujibuchi W."/>
        </authorList>
    </citation>
    <scope>NUCLEOTIDE SEQUENCE [LARGE SCALE GENOMIC DNA]</scope>
    <source>
        <strain evidence="2 3">JPCC DA0580</strain>
    </source>
</reference>
<protein>
    <submittedName>
        <fullName evidence="2">Uncharacterized protein</fullName>
    </submittedName>
</protein>